<comment type="caution">
    <text evidence="1">The sequence shown here is derived from an EMBL/GenBank/DDBJ whole genome shotgun (WGS) entry which is preliminary data.</text>
</comment>
<name>A0ABU4G7B9_9BACL</name>
<evidence type="ECO:0000313" key="2">
    <source>
        <dbReference type="Proteomes" id="UP001282284"/>
    </source>
</evidence>
<reference evidence="1 2" key="1">
    <citation type="submission" date="2023-06" db="EMBL/GenBank/DDBJ databases">
        <title>Sporosarcina sp. nov., isolated from Korean traditional fermented seafood 'Jeotgal'.</title>
        <authorList>
            <person name="Yang A.I."/>
            <person name="Shin N.-R."/>
        </authorList>
    </citation>
    <scope>NUCLEOTIDE SEQUENCE [LARGE SCALE GENOMIC DNA]</scope>
    <source>
        <strain evidence="1 2">KCTC13119</strain>
    </source>
</reference>
<proteinExistence type="predicted"/>
<dbReference type="RefSeq" id="WP_317942805.1">
    <property type="nucleotide sequence ID" value="NZ_JAUBDI010000004.1"/>
</dbReference>
<keyword evidence="2" id="KW-1185">Reference proteome</keyword>
<evidence type="ECO:0000313" key="1">
    <source>
        <dbReference type="EMBL" id="MDW0112854.1"/>
    </source>
</evidence>
<organism evidence="1 2">
    <name type="scientific">Sporosarcina saromensis</name>
    <dbReference type="NCBI Taxonomy" id="359365"/>
    <lineage>
        <taxon>Bacteria</taxon>
        <taxon>Bacillati</taxon>
        <taxon>Bacillota</taxon>
        <taxon>Bacilli</taxon>
        <taxon>Bacillales</taxon>
        <taxon>Caryophanaceae</taxon>
        <taxon>Sporosarcina</taxon>
    </lineage>
</organism>
<dbReference type="EMBL" id="JAUBDI010000004">
    <property type="protein sequence ID" value="MDW0112854.1"/>
    <property type="molecule type" value="Genomic_DNA"/>
</dbReference>
<sequence>MIHVDQFIPFQKGASRNLEAAEAKVQDNGMAQELNTSGSYFTTK</sequence>
<gene>
    <name evidence="1" type="ORF">QT711_06625</name>
</gene>
<protein>
    <submittedName>
        <fullName evidence="1">Uncharacterized protein</fullName>
    </submittedName>
</protein>
<dbReference type="Proteomes" id="UP001282284">
    <property type="component" value="Unassembled WGS sequence"/>
</dbReference>
<accession>A0ABU4G7B9</accession>